<reference evidence="2" key="1">
    <citation type="submission" date="2016-11" db="UniProtKB">
        <authorList>
            <consortium name="WormBaseParasite"/>
        </authorList>
    </citation>
    <scope>IDENTIFICATION</scope>
</reference>
<keyword evidence="1" id="KW-1185">Reference proteome</keyword>
<organism evidence="1 2">
    <name type="scientific">Heterorhabditis bacteriophora</name>
    <name type="common">Entomopathogenic nematode worm</name>
    <dbReference type="NCBI Taxonomy" id="37862"/>
    <lineage>
        <taxon>Eukaryota</taxon>
        <taxon>Metazoa</taxon>
        <taxon>Ecdysozoa</taxon>
        <taxon>Nematoda</taxon>
        <taxon>Chromadorea</taxon>
        <taxon>Rhabditida</taxon>
        <taxon>Rhabditina</taxon>
        <taxon>Rhabditomorpha</taxon>
        <taxon>Strongyloidea</taxon>
        <taxon>Heterorhabditidae</taxon>
        <taxon>Heterorhabditis</taxon>
    </lineage>
</organism>
<dbReference type="WBParaSite" id="Hba_15032">
    <property type="protein sequence ID" value="Hba_15032"/>
    <property type="gene ID" value="Hba_15032"/>
</dbReference>
<dbReference type="AlphaFoldDB" id="A0A1I7XBY2"/>
<evidence type="ECO:0000313" key="2">
    <source>
        <dbReference type="WBParaSite" id="Hba_15032"/>
    </source>
</evidence>
<evidence type="ECO:0000313" key="1">
    <source>
        <dbReference type="Proteomes" id="UP000095283"/>
    </source>
</evidence>
<protein>
    <submittedName>
        <fullName evidence="2">VTC domain-containing protein</fullName>
    </submittedName>
</protein>
<accession>A0A1I7XBY2</accession>
<proteinExistence type="predicted"/>
<dbReference type="Proteomes" id="UP000095283">
    <property type="component" value="Unplaced"/>
</dbReference>
<sequence length="264" mass="31091">MIQYRFNFYDKEEEGRSVLRTIRYREYCELQKQVKKEIMEARPLNTAEIEISQGLDLWTTDIFDTYLEREFGPLQVTTDKARLAEGNGPFFLDKSPIAHFSQQSVDTSTIVQQTKRQAVERYNSIFNAYYNKILIGRNLLRIDTTMAARILFDRSDISAKFVGEALLISQCRQVTPSKIHWFREVNYTFYTLVPVESSEEESCVEKPWTVINENGRWKTDTGEAEVYHVLIRNNYKEPKRHVTQSLSDKRVLFYENEKHLSLIS</sequence>
<name>A0A1I7XBY2_HETBA</name>